<dbReference type="InterPro" id="IPR043128">
    <property type="entry name" value="Rev_trsase/Diguanyl_cyclase"/>
</dbReference>
<keyword evidence="4" id="KW-1185">Reference proteome</keyword>
<dbReference type="InterPro" id="IPR029787">
    <property type="entry name" value="Nucleotide_cyclase"/>
</dbReference>
<dbReference type="PANTHER" id="PTHR44757:SF2">
    <property type="entry name" value="BIOFILM ARCHITECTURE MAINTENANCE PROTEIN MBAA"/>
    <property type="match status" value="1"/>
</dbReference>
<dbReference type="CDD" id="cd01949">
    <property type="entry name" value="GGDEF"/>
    <property type="match status" value="1"/>
</dbReference>
<dbReference type="Proteomes" id="UP001597322">
    <property type="component" value="Unassembled WGS sequence"/>
</dbReference>
<evidence type="ECO:0000313" key="3">
    <source>
        <dbReference type="EMBL" id="MFD1746116.1"/>
    </source>
</evidence>
<dbReference type="SUPFAM" id="SSF55073">
    <property type="entry name" value="Nucleotide cyclase"/>
    <property type="match status" value="1"/>
</dbReference>
<organism evidence="3 4">
    <name type="scientific">Rhizobium helianthi</name>
    <dbReference type="NCBI Taxonomy" id="1132695"/>
    <lineage>
        <taxon>Bacteria</taxon>
        <taxon>Pseudomonadati</taxon>
        <taxon>Pseudomonadota</taxon>
        <taxon>Alphaproteobacteria</taxon>
        <taxon>Hyphomicrobiales</taxon>
        <taxon>Rhizobiaceae</taxon>
        <taxon>Rhizobium/Agrobacterium group</taxon>
        <taxon>Rhizobium</taxon>
    </lineage>
</organism>
<dbReference type="Gene3D" id="3.30.70.270">
    <property type="match status" value="1"/>
</dbReference>
<evidence type="ECO:0000259" key="2">
    <source>
        <dbReference type="PROSITE" id="PS50887"/>
    </source>
</evidence>
<feature type="domain" description="EAL" evidence="1">
    <location>
        <begin position="429"/>
        <end position="679"/>
    </location>
</feature>
<dbReference type="InterPro" id="IPR052155">
    <property type="entry name" value="Biofilm_reg_signaling"/>
</dbReference>
<gene>
    <name evidence="3" type="ORF">ACFSE1_11645</name>
</gene>
<dbReference type="SUPFAM" id="SSF141868">
    <property type="entry name" value="EAL domain-like"/>
    <property type="match status" value="1"/>
</dbReference>
<dbReference type="SUPFAM" id="SSF55785">
    <property type="entry name" value="PYP-like sensor domain (PAS domain)"/>
    <property type="match status" value="2"/>
</dbReference>
<dbReference type="PANTHER" id="PTHR44757">
    <property type="entry name" value="DIGUANYLATE CYCLASE DGCP"/>
    <property type="match status" value="1"/>
</dbReference>
<dbReference type="CDD" id="cd01948">
    <property type="entry name" value="EAL"/>
    <property type="match status" value="1"/>
</dbReference>
<protein>
    <submittedName>
        <fullName evidence="3">Bifunctional diguanylate cyclase/phosphodiesterase</fullName>
    </submittedName>
</protein>
<reference evidence="4" key="1">
    <citation type="journal article" date="2019" name="Int. J. Syst. Evol. Microbiol.">
        <title>The Global Catalogue of Microorganisms (GCM) 10K type strain sequencing project: providing services to taxonomists for standard genome sequencing and annotation.</title>
        <authorList>
            <consortium name="The Broad Institute Genomics Platform"/>
            <consortium name="The Broad Institute Genome Sequencing Center for Infectious Disease"/>
            <person name="Wu L."/>
            <person name="Ma J."/>
        </authorList>
    </citation>
    <scope>NUCLEOTIDE SEQUENCE [LARGE SCALE GENOMIC DNA]</scope>
    <source>
        <strain evidence="4">CG52</strain>
    </source>
</reference>
<comment type="caution">
    <text evidence="3">The sequence shown here is derived from an EMBL/GenBank/DDBJ whole genome shotgun (WGS) entry which is preliminary data.</text>
</comment>
<dbReference type="PROSITE" id="PS50883">
    <property type="entry name" value="EAL"/>
    <property type="match status" value="1"/>
</dbReference>
<name>A0ABW4M649_9HYPH</name>
<dbReference type="Pfam" id="PF00563">
    <property type="entry name" value="EAL"/>
    <property type="match status" value="1"/>
</dbReference>
<evidence type="ECO:0000259" key="1">
    <source>
        <dbReference type="PROSITE" id="PS50883"/>
    </source>
</evidence>
<dbReference type="InterPro" id="IPR035919">
    <property type="entry name" value="EAL_sf"/>
</dbReference>
<dbReference type="Gene3D" id="3.20.20.450">
    <property type="entry name" value="EAL domain"/>
    <property type="match status" value="1"/>
</dbReference>
<dbReference type="SMART" id="SM00052">
    <property type="entry name" value="EAL"/>
    <property type="match status" value="1"/>
</dbReference>
<dbReference type="InterPro" id="IPR001633">
    <property type="entry name" value="EAL_dom"/>
</dbReference>
<dbReference type="SMART" id="SM00267">
    <property type="entry name" value="GGDEF"/>
    <property type="match status" value="1"/>
</dbReference>
<dbReference type="NCBIfam" id="TIGR00254">
    <property type="entry name" value="GGDEF"/>
    <property type="match status" value="1"/>
</dbReference>
<dbReference type="InterPro" id="IPR000160">
    <property type="entry name" value="GGDEF_dom"/>
</dbReference>
<dbReference type="PROSITE" id="PS50887">
    <property type="entry name" value="GGDEF"/>
    <property type="match status" value="1"/>
</dbReference>
<sequence>MTAENLPEHPLLLTELLKLGTSGSEVLDRLSTAVWIFDIDEGRVVWGNKAALDIWAADSLEDLRNRSMKHDMSPAVSRRLLQYQADFISRDANFTEMWTLYPRGVPRPLHVRFSGSRLPDGRMGMLCEGREELSSVPEAIRSADALLHTQLMISMHAQDGTTLYCNPSARANFDGKYGGLQERFVKEADYAMLLEAVNAAGEARHIAEVWTSRGRRWHELIARLCYDPISGSPSILISASDVTELKEAETLAQKLAYHDPLTGLPNRLALPQIFADLKARAVQEDSGIGLLFIDLDQFKAVNDTLGHLQGDKLLCEAARRLTELCREGDAVVRLGGDEFLLLVTWPQEDTLWLEALAKRLIERLSLAVQAERHDLMVTPSIGIASFPAQGNDLQTLMRNADLAMYEAKGAGRNRYFFYEEALSRAREDELELLSGLRDGLRQGHIIPFYQPRVCASDGKMVGVEALARWKHPVQGLIAPARFIPLAERAGLINHIGTTILEQAVKQRQIWAEGGLDLIMSVNVSLRQLCQPEFAAVVKKVLAIYDCPPDRLELELTETLFSESDPLLQANLAAVRDFGVRIAIDDFGTGYSNIARLNEMSVDCIKIDRSLISGLPRNQEMLTLVISMLNLMQVTIVAEGVETESVSDWTRQNGVHELQGYLFSPPVEPEAIEALADSQRLSGQECRSRRVAN</sequence>
<evidence type="ECO:0000313" key="4">
    <source>
        <dbReference type="Proteomes" id="UP001597322"/>
    </source>
</evidence>
<accession>A0ABW4M649</accession>
<feature type="domain" description="GGDEF" evidence="2">
    <location>
        <begin position="286"/>
        <end position="420"/>
    </location>
</feature>
<dbReference type="RefSeq" id="WP_377401119.1">
    <property type="nucleotide sequence ID" value="NZ_JBHUEQ010000022.1"/>
</dbReference>
<dbReference type="InterPro" id="IPR035965">
    <property type="entry name" value="PAS-like_dom_sf"/>
</dbReference>
<proteinExistence type="predicted"/>
<dbReference type="Pfam" id="PF00990">
    <property type="entry name" value="GGDEF"/>
    <property type="match status" value="1"/>
</dbReference>
<dbReference type="EMBL" id="JBHUEQ010000022">
    <property type="protein sequence ID" value="MFD1746116.1"/>
    <property type="molecule type" value="Genomic_DNA"/>
</dbReference>